<evidence type="ECO:0000256" key="1">
    <source>
        <dbReference type="SAM" id="MobiDB-lite"/>
    </source>
</evidence>
<dbReference type="Pfam" id="PF07813">
    <property type="entry name" value="LTXXQ"/>
    <property type="match status" value="1"/>
</dbReference>
<evidence type="ECO:0000313" key="3">
    <source>
        <dbReference type="EMBL" id="USJ28643.1"/>
    </source>
</evidence>
<protein>
    <submittedName>
        <fullName evidence="3">Spy/CpxP family protein refolding chaperone</fullName>
    </submittedName>
</protein>
<feature type="compositionally biased region" description="Polar residues" evidence="1">
    <location>
        <begin position="31"/>
        <end position="44"/>
    </location>
</feature>
<dbReference type="Proteomes" id="UP001055460">
    <property type="component" value="Plasmid pD"/>
</dbReference>
<proteinExistence type="predicted"/>
<dbReference type="EMBL" id="CP098811">
    <property type="protein sequence ID" value="USJ28643.1"/>
    <property type="molecule type" value="Genomic_DNA"/>
</dbReference>
<evidence type="ECO:0000256" key="2">
    <source>
        <dbReference type="SAM" id="SignalP"/>
    </source>
</evidence>
<feature type="chain" id="PRO_5040161428" evidence="2">
    <location>
        <begin position="23"/>
        <end position="202"/>
    </location>
</feature>
<geneLocation type="plasmid" evidence="3 4">
    <name>pD</name>
</geneLocation>
<sequence>MTTLRTILLAGTVLMLSTPVFAEDAHHPETSVEQTSEQAAQPSDSAADPNSMMSCGMMSGDMMGNMMRMMAGGPGRMRPPGMGPMAEMMAPEHVEGRIAFLKTELKITSEQEASWNGFADVLRANAGGMKDGMMQMPDAMGMPGGAAATPLQRLERREGMFNSRLEGVRKLKAALEPLYQSFGAEQKQMADKLLLPPMMGMM</sequence>
<keyword evidence="3" id="KW-0614">Plasmid</keyword>
<feature type="region of interest" description="Disordered" evidence="1">
    <location>
        <begin position="26"/>
        <end position="54"/>
    </location>
</feature>
<reference evidence="3" key="1">
    <citation type="submission" date="2022-06" db="EMBL/GenBank/DDBJ databases">
        <title>Physiological and biochemical characterization and genomic elucidation of a strain of the genus Ensifer adhaerens M8 that combines arsenic oxidation and chromium reduction.</title>
        <authorList>
            <person name="Li X."/>
            <person name="Yu c."/>
        </authorList>
    </citation>
    <scope>NUCLEOTIDE SEQUENCE</scope>
    <source>
        <strain evidence="3">M8</strain>
        <plasmid evidence="3">pD</plasmid>
    </source>
</reference>
<dbReference type="GO" id="GO:0042597">
    <property type="term" value="C:periplasmic space"/>
    <property type="evidence" value="ECO:0007669"/>
    <property type="project" value="InterPro"/>
</dbReference>
<dbReference type="AlphaFoldDB" id="A0A9Q9DEF0"/>
<organism evidence="3 4">
    <name type="scientific">Ensifer adhaerens</name>
    <name type="common">Sinorhizobium morelense</name>
    <dbReference type="NCBI Taxonomy" id="106592"/>
    <lineage>
        <taxon>Bacteria</taxon>
        <taxon>Pseudomonadati</taxon>
        <taxon>Pseudomonadota</taxon>
        <taxon>Alphaproteobacteria</taxon>
        <taxon>Hyphomicrobiales</taxon>
        <taxon>Rhizobiaceae</taxon>
        <taxon>Sinorhizobium/Ensifer group</taxon>
        <taxon>Ensifer</taxon>
    </lineage>
</organism>
<feature type="signal peptide" evidence="2">
    <location>
        <begin position="1"/>
        <end position="22"/>
    </location>
</feature>
<dbReference type="RefSeq" id="WP_252161701.1">
    <property type="nucleotide sequence ID" value="NZ_CP098811.1"/>
</dbReference>
<evidence type="ECO:0000313" key="4">
    <source>
        <dbReference type="Proteomes" id="UP001055460"/>
    </source>
</evidence>
<gene>
    <name evidence="3" type="ORF">NE863_35895</name>
</gene>
<dbReference type="InterPro" id="IPR012899">
    <property type="entry name" value="LTXXQ"/>
</dbReference>
<keyword evidence="2" id="KW-0732">Signal</keyword>
<accession>A0A9Q9DEF0</accession>
<name>A0A9Q9DEF0_ENSAD</name>